<dbReference type="RefSeq" id="XP_001739141.1">
    <property type="nucleotide sequence ID" value="XM_001739089.1"/>
</dbReference>
<dbReference type="Proteomes" id="UP000008076">
    <property type="component" value="Unassembled WGS sequence"/>
</dbReference>
<dbReference type="EMBL" id="DS549930">
    <property type="protein sequence ID" value="EDR24501.1"/>
    <property type="molecule type" value="Genomic_DNA"/>
</dbReference>
<dbReference type="AlphaFoldDB" id="B0ELV8"/>
<dbReference type="VEuPathDB" id="AmoebaDB:EDI_114510"/>
<feature type="signal peptide" evidence="1">
    <location>
        <begin position="1"/>
        <end position="20"/>
    </location>
</feature>
<dbReference type="GeneID" id="5884267"/>
<name>B0ELV8_ENTDS</name>
<evidence type="ECO:0000256" key="1">
    <source>
        <dbReference type="SAM" id="SignalP"/>
    </source>
</evidence>
<organism evidence="3">
    <name type="scientific">Entamoeba dispar (strain ATCC PRA-260 / SAW760)</name>
    <dbReference type="NCBI Taxonomy" id="370354"/>
    <lineage>
        <taxon>Eukaryota</taxon>
        <taxon>Amoebozoa</taxon>
        <taxon>Evosea</taxon>
        <taxon>Archamoebae</taxon>
        <taxon>Mastigamoebida</taxon>
        <taxon>Entamoebidae</taxon>
        <taxon>Entamoeba</taxon>
    </lineage>
</organism>
<proteinExistence type="predicted"/>
<reference evidence="3" key="1">
    <citation type="submission" date="2007-12" db="EMBL/GenBank/DDBJ databases">
        <title>Annotation of Entamoeba dispar SAW760.</title>
        <authorList>
            <person name="Lorenzi H."/>
            <person name="Inman J."/>
            <person name="Schobel S."/>
            <person name="Amedeo P."/>
            <person name="Caler E."/>
        </authorList>
    </citation>
    <scope>NUCLEOTIDE SEQUENCE [LARGE SCALE GENOMIC DNA]</scope>
    <source>
        <strain evidence="3">ATCC PRA-260 / SAW760</strain>
    </source>
</reference>
<protein>
    <submittedName>
        <fullName evidence="2">Uncharacterized protein</fullName>
    </submittedName>
</protein>
<gene>
    <name evidence="2" type="ORF">EDI_114510</name>
</gene>
<evidence type="ECO:0000313" key="2">
    <source>
        <dbReference type="EMBL" id="EDR24501.1"/>
    </source>
</evidence>
<sequence>MNILYITLLILFANSKSLLGIETKDVNGNPVAFVHVDFNKCYYQSENKYVQYTNENNIIYFKSYSDMNCSNVIDEQTYGINDDKLKHLICNGFEIKCSVKITEPPKYIGSMTFGGEDDKECSHSDDMIKYYITNIPFKSSENAEGYCQYKETNGEMYLDIYPNIKCIESEKISHIKEWTCDTCTKNIKYECKEIDSNSDSKENSSLSDDSSMSYSETISILTIIFILTFFF</sequence>
<keyword evidence="1" id="KW-0732">Signal</keyword>
<accession>B0ELV8</accession>
<evidence type="ECO:0000313" key="3">
    <source>
        <dbReference type="Proteomes" id="UP000008076"/>
    </source>
</evidence>
<feature type="chain" id="PRO_5002749399" evidence="1">
    <location>
        <begin position="21"/>
        <end position="231"/>
    </location>
</feature>
<dbReference type="KEGG" id="edi:EDI_114510"/>
<keyword evidence="3" id="KW-1185">Reference proteome</keyword>